<dbReference type="OrthoDB" id="3003645at2759"/>
<feature type="compositionally biased region" description="Polar residues" evidence="1">
    <location>
        <begin position="132"/>
        <end position="144"/>
    </location>
</feature>
<reference evidence="2" key="1">
    <citation type="submission" date="2020-05" db="EMBL/GenBank/DDBJ databases">
        <title>Mycena genomes resolve the evolution of fungal bioluminescence.</title>
        <authorList>
            <person name="Tsai I.J."/>
        </authorList>
    </citation>
    <scope>NUCLEOTIDE SEQUENCE</scope>
    <source>
        <strain evidence="2">110903Hualien_Pintung</strain>
    </source>
</reference>
<gene>
    <name evidence="2" type="ORF">HMN09_00708600</name>
</gene>
<feature type="compositionally biased region" description="Polar residues" evidence="1">
    <location>
        <begin position="239"/>
        <end position="250"/>
    </location>
</feature>
<evidence type="ECO:0000313" key="3">
    <source>
        <dbReference type="Proteomes" id="UP000613580"/>
    </source>
</evidence>
<feature type="compositionally biased region" description="Basic and acidic residues" evidence="1">
    <location>
        <begin position="62"/>
        <end position="88"/>
    </location>
</feature>
<evidence type="ECO:0000256" key="1">
    <source>
        <dbReference type="SAM" id="MobiDB-lite"/>
    </source>
</evidence>
<feature type="region of interest" description="Disordered" evidence="1">
    <location>
        <begin position="29"/>
        <end position="93"/>
    </location>
</feature>
<name>A0A8H6W7G5_MYCCL</name>
<feature type="compositionally biased region" description="Low complexity" evidence="1">
    <location>
        <begin position="145"/>
        <end position="165"/>
    </location>
</feature>
<feature type="region of interest" description="Disordered" evidence="1">
    <location>
        <begin position="128"/>
        <end position="165"/>
    </location>
</feature>
<dbReference type="AlphaFoldDB" id="A0A8H6W7G5"/>
<accession>A0A8H6W7G5</accession>
<comment type="caution">
    <text evidence="2">The sequence shown here is derived from an EMBL/GenBank/DDBJ whole genome shotgun (WGS) entry which is preliminary data.</text>
</comment>
<dbReference type="Proteomes" id="UP000613580">
    <property type="component" value="Unassembled WGS sequence"/>
</dbReference>
<feature type="region of interest" description="Disordered" evidence="1">
    <location>
        <begin position="184"/>
        <end position="276"/>
    </location>
</feature>
<protein>
    <submittedName>
        <fullName evidence="2">Uncharacterized protein</fullName>
    </submittedName>
</protein>
<sequence length="276" mass="29459">MGLTRSYRRKRKVTWSAFWLGMDAAEVESTAQRVDDGRDDVDDAEDVAQAHKDGDEAESGDTAERVEGADTSTDGDKNEKAIPSDVKRRITLPPPMPNIADLTLHSPSSAIVGTPFSDDMHTRFEYPFFSPETGSGTAGSSPEMSPTRTFSSISPSPSATALASTSQPALPISSINAPPALQHFPASFPAPNEIPNYSPTHPKMRAVLPPPEPPSLTKRRQRWTLGLGSLKRKLSLRTGSSAPGSSTSQPASPPEDADTSHRRAVSEASTAPKEGL</sequence>
<evidence type="ECO:0000313" key="2">
    <source>
        <dbReference type="EMBL" id="KAF7308594.1"/>
    </source>
</evidence>
<organism evidence="2 3">
    <name type="scientific">Mycena chlorophos</name>
    <name type="common">Agaric fungus</name>
    <name type="synonym">Agaricus chlorophos</name>
    <dbReference type="NCBI Taxonomy" id="658473"/>
    <lineage>
        <taxon>Eukaryota</taxon>
        <taxon>Fungi</taxon>
        <taxon>Dikarya</taxon>
        <taxon>Basidiomycota</taxon>
        <taxon>Agaricomycotina</taxon>
        <taxon>Agaricomycetes</taxon>
        <taxon>Agaricomycetidae</taxon>
        <taxon>Agaricales</taxon>
        <taxon>Marasmiineae</taxon>
        <taxon>Mycenaceae</taxon>
        <taxon>Mycena</taxon>
    </lineage>
</organism>
<feature type="compositionally biased region" description="Acidic residues" evidence="1">
    <location>
        <begin position="37"/>
        <end position="46"/>
    </location>
</feature>
<proteinExistence type="predicted"/>
<keyword evidence="3" id="KW-1185">Reference proteome</keyword>
<dbReference type="EMBL" id="JACAZE010000008">
    <property type="protein sequence ID" value="KAF7308594.1"/>
    <property type="molecule type" value="Genomic_DNA"/>
</dbReference>